<feature type="transmembrane region" description="Helical" evidence="9">
    <location>
        <begin position="235"/>
        <end position="256"/>
    </location>
</feature>
<keyword evidence="7 9" id="KW-0472">Membrane</keyword>
<feature type="transmembrane region" description="Helical" evidence="9">
    <location>
        <begin position="106"/>
        <end position="125"/>
    </location>
</feature>
<dbReference type="Pfam" id="PF00361">
    <property type="entry name" value="Proton_antipo_M"/>
    <property type="match status" value="1"/>
</dbReference>
<dbReference type="RefSeq" id="WP_259549622.1">
    <property type="nucleotide sequence ID" value="NZ_BAABHW010000004.1"/>
</dbReference>
<evidence type="ECO:0000313" key="11">
    <source>
        <dbReference type="EMBL" id="GAA5077514.1"/>
    </source>
</evidence>
<evidence type="ECO:0000256" key="8">
    <source>
        <dbReference type="RuleBase" id="RU000320"/>
    </source>
</evidence>
<feature type="transmembrane region" description="Helical" evidence="9">
    <location>
        <begin position="364"/>
        <end position="382"/>
    </location>
</feature>
<keyword evidence="6 9" id="KW-1133">Transmembrane helix</keyword>
<proteinExistence type="inferred from homology"/>
<keyword evidence="4" id="KW-1003">Cell membrane</keyword>
<dbReference type="PANTHER" id="PTHR42703">
    <property type="entry name" value="NADH DEHYDROGENASE"/>
    <property type="match status" value="1"/>
</dbReference>
<dbReference type="PRINTS" id="PR01437">
    <property type="entry name" value="NUOXDRDTASE4"/>
</dbReference>
<keyword evidence="5 8" id="KW-0812">Transmembrane</keyword>
<dbReference type="InterPro" id="IPR003918">
    <property type="entry name" value="NADH_UbQ_OxRdtase"/>
</dbReference>
<feature type="transmembrane region" description="Helical" evidence="9">
    <location>
        <begin position="30"/>
        <end position="51"/>
    </location>
</feature>
<gene>
    <name evidence="11" type="ORF">GCM10023209_27810</name>
</gene>
<name>A0ABP9LJ63_9RHOB</name>
<accession>A0ABP9LJ63</accession>
<feature type="transmembrane region" description="Helical" evidence="9">
    <location>
        <begin position="268"/>
        <end position="295"/>
    </location>
</feature>
<dbReference type="EMBL" id="BAABHW010000004">
    <property type="protein sequence ID" value="GAA5077514.1"/>
    <property type="molecule type" value="Genomic_DNA"/>
</dbReference>
<evidence type="ECO:0000256" key="1">
    <source>
        <dbReference type="ARBA" id="ARBA00002378"/>
    </source>
</evidence>
<dbReference type="NCBIfam" id="NF009306">
    <property type="entry name" value="PRK12663.1"/>
    <property type="match status" value="1"/>
</dbReference>
<evidence type="ECO:0000256" key="2">
    <source>
        <dbReference type="ARBA" id="ARBA00004651"/>
    </source>
</evidence>
<feature type="transmembrane region" description="Helical" evidence="9">
    <location>
        <begin position="161"/>
        <end position="182"/>
    </location>
</feature>
<feature type="transmembrane region" description="Helical" evidence="9">
    <location>
        <begin position="6"/>
        <end position="23"/>
    </location>
</feature>
<feature type="transmembrane region" description="Helical" evidence="9">
    <location>
        <begin position="131"/>
        <end position="149"/>
    </location>
</feature>
<evidence type="ECO:0000256" key="3">
    <source>
        <dbReference type="ARBA" id="ARBA00005346"/>
    </source>
</evidence>
<feature type="transmembrane region" description="Helical" evidence="9">
    <location>
        <begin position="202"/>
        <end position="228"/>
    </location>
</feature>
<feature type="transmembrane region" description="Helical" evidence="9">
    <location>
        <begin position="63"/>
        <end position="94"/>
    </location>
</feature>
<evidence type="ECO:0000256" key="6">
    <source>
        <dbReference type="ARBA" id="ARBA00022989"/>
    </source>
</evidence>
<evidence type="ECO:0000256" key="7">
    <source>
        <dbReference type="ARBA" id="ARBA00023136"/>
    </source>
</evidence>
<dbReference type="InterPro" id="IPR050586">
    <property type="entry name" value="CPA3_Na-H_Antiporter_D"/>
</dbReference>
<dbReference type="PANTHER" id="PTHR42703:SF1">
    <property type="entry name" value="NA(+)_H(+) ANTIPORTER SUBUNIT D1"/>
    <property type="match status" value="1"/>
</dbReference>
<comment type="caution">
    <text evidence="11">The sequence shown here is derived from an EMBL/GenBank/DDBJ whole genome shotgun (WGS) entry which is preliminary data.</text>
</comment>
<evidence type="ECO:0000259" key="10">
    <source>
        <dbReference type="Pfam" id="PF00361"/>
    </source>
</evidence>
<feature type="transmembrane region" description="Helical" evidence="9">
    <location>
        <begin position="307"/>
        <end position="330"/>
    </location>
</feature>
<organism evidence="11 12">
    <name type="scientific">[Roseibacterium] beibuensis</name>
    <dbReference type="NCBI Taxonomy" id="1193142"/>
    <lineage>
        <taxon>Bacteria</taxon>
        <taxon>Pseudomonadati</taxon>
        <taxon>Pseudomonadota</taxon>
        <taxon>Alphaproteobacteria</taxon>
        <taxon>Rhodobacterales</taxon>
        <taxon>Roseobacteraceae</taxon>
        <taxon>Roseicyclus</taxon>
    </lineage>
</organism>
<feature type="transmembrane region" description="Helical" evidence="9">
    <location>
        <begin position="403"/>
        <end position="430"/>
    </location>
</feature>
<protein>
    <submittedName>
        <fullName evidence="11">Na+/H+ antiporter subunit D</fullName>
    </submittedName>
</protein>
<dbReference type="InterPro" id="IPR001750">
    <property type="entry name" value="ND/Mrp_TM"/>
</dbReference>
<comment type="subcellular location">
    <subcellularLocation>
        <location evidence="2">Cell membrane</location>
        <topology evidence="2">Multi-pass membrane protein</topology>
    </subcellularLocation>
    <subcellularLocation>
        <location evidence="8">Membrane</location>
        <topology evidence="8">Multi-pass membrane protein</topology>
    </subcellularLocation>
</comment>
<evidence type="ECO:0000256" key="9">
    <source>
        <dbReference type="SAM" id="Phobius"/>
    </source>
</evidence>
<dbReference type="Proteomes" id="UP001499910">
    <property type="component" value="Unassembled WGS sequence"/>
</dbReference>
<keyword evidence="12" id="KW-1185">Reference proteome</keyword>
<evidence type="ECO:0000256" key="4">
    <source>
        <dbReference type="ARBA" id="ARBA00022475"/>
    </source>
</evidence>
<evidence type="ECO:0000313" key="12">
    <source>
        <dbReference type="Proteomes" id="UP001499910"/>
    </source>
</evidence>
<sequence length="512" mass="54346">MSWVLALPIIIPFATAVLSFLFRKGPEGRWLSVVGSAGLLIASGVLMAEVLAEGVIAAQMGQWAAPFGITLVADLLSAVMVVITGITGLAVSVYALADIDERKEALGYHALFQVLLAGVVGAFLTGDLFNLYVWFEVMLISSFGLLILGGQRVQLDGGIKYVTLNLVSTILFLAGVGLLYGMTGTLNMADLHGAVQQVENQGLLVVVAMMFMVAFGVKAAVFPLFFWLPASYHTPAFSVSAIFAGLLTKVGVYALIRTFTLIFTSDIAFTHTILLWVAGFTMVTGVLGAAAMNDFRRILSFHIVSQIGYMILGLALFTPLAIVGAVFYLVHHIIVKANLFLVAGVARRIAGSTELSSIGGLYKSAPVLAVLFLVPAFSLAGFPPLSGFWAKYVLVKASLDTEAYWIAGIALAVGLMTIFSMTKIWGAAFWTPHPSGLEPSLSTLPSRDRAALLLPIASLAVLTCIIGFFPEPFVAFAERSAEQLLDPTAYVAAVLGDVPMEATGLAQAEVLP</sequence>
<reference evidence="12" key="1">
    <citation type="journal article" date="2019" name="Int. J. Syst. Evol. Microbiol.">
        <title>The Global Catalogue of Microorganisms (GCM) 10K type strain sequencing project: providing services to taxonomists for standard genome sequencing and annotation.</title>
        <authorList>
            <consortium name="The Broad Institute Genomics Platform"/>
            <consortium name="The Broad Institute Genome Sequencing Center for Infectious Disease"/>
            <person name="Wu L."/>
            <person name="Ma J."/>
        </authorList>
    </citation>
    <scope>NUCLEOTIDE SEQUENCE [LARGE SCALE GENOMIC DNA]</scope>
    <source>
        <strain evidence="12">JCM 18015</strain>
    </source>
</reference>
<evidence type="ECO:0000256" key="5">
    <source>
        <dbReference type="ARBA" id="ARBA00022692"/>
    </source>
</evidence>
<comment type="similarity">
    <text evidence="3">Belongs to the CPA3 antiporters (TC 2.A.63) subunit D family.</text>
</comment>
<feature type="domain" description="NADH:quinone oxidoreductase/Mrp antiporter transmembrane" evidence="10">
    <location>
        <begin position="126"/>
        <end position="413"/>
    </location>
</feature>
<feature type="transmembrane region" description="Helical" evidence="9">
    <location>
        <begin position="450"/>
        <end position="469"/>
    </location>
</feature>
<comment type="function">
    <text evidence="1">NDH-1 shuttles electrons from NADH, via FMN and iron-sulfur (Fe-S) centers, to quinones in the respiratory chain. The immediate electron acceptor for the enzyme in this species is believed to be ubiquinone. Couples the redox reaction to proton translocation (for every two electrons transferred, four hydrogen ions are translocated across the cytoplasmic membrane), and thus conserves the redox energy in a proton gradient.</text>
</comment>